<accession>A0A8B8E4V7</accession>
<evidence type="ECO:0000313" key="3">
    <source>
        <dbReference type="RefSeq" id="XP_022334650.1"/>
    </source>
</evidence>
<dbReference type="Proteomes" id="UP000694844">
    <property type="component" value="Chromosome 4"/>
</dbReference>
<dbReference type="RefSeq" id="XP_022334650.1">
    <property type="nucleotide sequence ID" value="XM_022478942.1"/>
</dbReference>
<dbReference type="GeneID" id="111131482"/>
<feature type="compositionally biased region" description="Basic and acidic residues" evidence="1">
    <location>
        <begin position="180"/>
        <end position="190"/>
    </location>
</feature>
<feature type="region of interest" description="Disordered" evidence="1">
    <location>
        <begin position="93"/>
        <end position="122"/>
    </location>
</feature>
<dbReference type="OrthoDB" id="6213377at2759"/>
<evidence type="ECO:0000313" key="4">
    <source>
        <dbReference type="RefSeq" id="XP_022334738.1"/>
    </source>
</evidence>
<evidence type="ECO:0000313" key="2">
    <source>
        <dbReference type="Proteomes" id="UP000694844"/>
    </source>
</evidence>
<evidence type="ECO:0000256" key="1">
    <source>
        <dbReference type="SAM" id="MobiDB-lite"/>
    </source>
</evidence>
<name>A0A8B8E4V7_CRAVI</name>
<gene>
    <name evidence="4" type="primary">LOC111131482</name>
    <name evidence="3" type="synonym">LOC111131423</name>
</gene>
<dbReference type="AlphaFoldDB" id="A0A8B8E4V7"/>
<feature type="region of interest" description="Disordered" evidence="1">
    <location>
        <begin position="156"/>
        <end position="196"/>
    </location>
</feature>
<protein>
    <submittedName>
        <fullName evidence="3">Uncharacterized protein LOC111131423</fullName>
    </submittedName>
    <submittedName>
        <fullName evidence="4">Uncharacterized protein LOC111131482</fullName>
    </submittedName>
</protein>
<organism evidence="2 4">
    <name type="scientific">Crassostrea virginica</name>
    <name type="common">Eastern oyster</name>
    <dbReference type="NCBI Taxonomy" id="6565"/>
    <lineage>
        <taxon>Eukaryota</taxon>
        <taxon>Metazoa</taxon>
        <taxon>Spiralia</taxon>
        <taxon>Lophotrochozoa</taxon>
        <taxon>Mollusca</taxon>
        <taxon>Bivalvia</taxon>
        <taxon>Autobranchia</taxon>
        <taxon>Pteriomorphia</taxon>
        <taxon>Ostreida</taxon>
        <taxon>Ostreoidea</taxon>
        <taxon>Ostreidae</taxon>
        <taxon>Crassostrea</taxon>
    </lineage>
</organism>
<keyword evidence="2" id="KW-1185">Reference proteome</keyword>
<proteinExistence type="predicted"/>
<dbReference type="KEGG" id="cvn:111131423"/>
<dbReference type="KEGG" id="cvn:111131482"/>
<dbReference type="RefSeq" id="XP_022334738.1">
    <property type="nucleotide sequence ID" value="XM_022479030.1"/>
</dbReference>
<reference evidence="3 4" key="1">
    <citation type="submission" date="2025-04" db="UniProtKB">
        <authorList>
            <consortium name="RefSeq"/>
        </authorList>
    </citation>
    <scope>IDENTIFICATION</scope>
    <source>
        <tissue evidence="3 4">Whole sample</tissue>
    </source>
</reference>
<sequence>MSFENLSVMSMKPSLVSSLILFLVYVHLENTYTQVYANLLSPASERVKRETTQPVLPAWLENIVQKNGKRSKAQVLTFLENIGIQFIRERNARNTTKSAQSKKRKLQTLGKTSDRSLSNPRTDIPEVLKTTKRVVKPLVQVVSTEMPPLTVTRGAISGIERQRTTPFPGLQTNQPEPTVDESKTRSKETKQGQIIGKNLVESEIDKVVSTSPTTNAGNKVNLHSTNLPMVIQTKVSTTTDITSDSEDVKTTISPEILSVTPEKSQTRNFGRKIKSIFSR</sequence>
<feature type="compositionally biased region" description="Polar residues" evidence="1">
    <location>
        <begin position="109"/>
        <end position="121"/>
    </location>
</feature>